<evidence type="ECO:0000313" key="3">
    <source>
        <dbReference type="Proteomes" id="UP000287519"/>
    </source>
</evidence>
<keyword evidence="3" id="KW-1185">Reference proteome</keyword>
<proteinExistence type="predicted"/>
<accession>A0A402CKY7</accession>
<name>A0A402CKY7_RHOWR</name>
<sequence length="130" mass="14214">MGGYRTGVQRVGRSGEIHEDPARKPISQGRPRPPPPSPAAALAVSRSKDTYFSAKFRRIAAHRGPMKAVVAVEHAMLVAAWNMLTHGDFYRDPGADYFTRRVPTKTRARAISQLESLGYRVTLEPAAGTA</sequence>
<evidence type="ECO:0000256" key="1">
    <source>
        <dbReference type="SAM" id="MobiDB-lite"/>
    </source>
</evidence>
<reference evidence="2 3" key="1">
    <citation type="submission" date="2018-11" db="EMBL/GenBank/DDBJ databases">
        <title>Microbial catabolism of amino acid.</title>
        <authorList>
            <person name="Hibi M."/>
            <person name="Ogawa J."/>
        </authorList>
    </citation>
    <scope>NUCLEOTIDE SEQUENCE [LARGE SCALE GENOMIC DNA]</scope>
    <source>
        <strain evidence="2 3">C31-06</strain>
    </source>
</reference>
<organism evidence="2 3">
    <name type="scientific">Rhodococcus wratislaviensis</name>
    <name type="common">Tsukamurella wratislaviensis</name>
    <dbReference type="NCBI Taxonomy" id="44752"/>
    <lineage>
        <taxon>Bacteria</taxon>
        <taxon>Bacillati</taxon>
        <taxon>Actinomycetota</taxon>
        <taxon>Actinomycetes</taxon>
        <taxon>Mycobacteriales</taxon>
        <taxon>Nocardiaceae</taxon>
        <taxon>Rhodococcus</taxon>
    </lineage>
</organism>
<dbReference type="Proteomes" id="UP000287519">
    <property type="component" value="Unassembled WGS sequence"/>
</dbReference>
<dbReference type="AlphaFoldDB" id="A0A402CKY7"/>
<feature type="compositionally biased region" description="Basic and acidic residues" evidence="1">
    <location>
        <begin position="13"/>
        <end position="23"/>
    </location>
</feature>
<protein>
    <submittedName>
        <fullName evidence="2">Mobile element protein</fullName>
    </submittedName>
</protein>
<evidence type="ECO:0000313" key="2">
    <source>
        <dbReference type="EMBL" id="GCE44257.1"/>
    </source>
</evidence>
<comment type="caution">
    <text evidence="2">The sequence shown here is derived from an EMBL/GenBank/DDBJ whole genome shotgun (WGS) entry which is preliminary data.</text>
</comment>
<gene>
    <name evidence="2" type="ORF">Rhow_008555</name>
</gene>
<dbReference type="EMBL" id="BHYM01000089">
    <property type="protein sequence ID" value="GCE44257.1"/>
    <property type="molecule type" value="Genomic_DNA"/>
</dbReference>
<feature type="region of interest" description="Disordered" evidence="1">
    <location>
        <begin position="1"/>
        <end position="46"/>
    </location>
</feature>